<evidence type="ECO:0000313" key="2">
    <source>
        <dbReference type="EMBL" id="KAG5585445.1"/>
    </source>
</evidence>
<feature type="region of interest" description="Disordered" evidence="1">
    <location>
        <begin position="169"/>
        <end position="212"/>
    </location>
</feature>
<evidence type="ECO:0000313" key="3">
    <source>
        <dbReference type="Proteomes" id="UP000824120"/>
    </source>
</evidence>
<dbReference type="OrthoDB" id="10536994at2759"/>
<reference evidence="2 3" key="1">
    <citation type="submission" date="2020-09" db="EMBL/GenBank/DDBJ databases">
        <title>De no assembly of potato wild relative species, Solanum commersonii.</title>
        <authorList>
            <person name="Cho K."/>
        </authorList>
    </citation>
    <scope>NUCLEOTIDE SEQUENCE [LARGE SCALE GENOMIC DNA]</scope>
    <source>
        <strain evidence="2">LZ3.2</strain>
        <tissue evidence="2">Leaf</tissue>
    </source>
</reference>
<organism evidence="2 3">
    <name type="scientific">Solanum commersonii</name>
    <name type="common">Commerson's wild potato</name>
    <name type="synonym">Commerson's nightshade</name>
    <dbReference type="NCBI Taxonomy" id="4109"/>
    <lineage>
        <taxon>Eukaryota</taxon>
        <taxon>Viridiplantae</taxon>
        <taxon>Streptophyta</taxon>
        <taxon>Embryophyta</taxon>
        <taxon>Tracheophyta</taxon>
        <taxon>Spermatophyta</taxon>
        <taxon>Magnoliopsida</taxon>
        <taxon>eudicotyledons</taxon>
        <taxon>Gunneridae</taxon>
        <taxon>Pentapetalae</taxon>
        <taxon>asterids</taxon>
        <taxon>lamiids</taxon>
        <taxon>Solanales</taxon>
        <taxon>Solanaceae</taxon>
        <taxon>Solanoideae</taxon>
        <taxon>Solaneae</taxon>
        <taxon>Solanum</taxon>
    </lineage>
</organism>
<keyword evidence="3" id="KW-1185">Reference proteome</keyword>
<sequence>MAPMGKNVASESSTRRSQKEAAYLGDEYVDEGCLLEDFPHIHTRACDLGIHYTFVDQGLIRNNRVRFTLEVLNEFLGSPICDNSEYIAMIERPPYRDMRHTLFGVTSMARWDRGKSGASLSTDEGGDNNCRSYYEAKHAKMCRMFGMPELYLRISGRPMTEDEMATLAEQPIDNDDATTDENDGADEDESDDPGPGYYNTDEGNVDGDATSMRGAPVSLVQQGHDAPCQRVQRLYFGALAVWRARLPGAKDSWISKNDDVVSPVVDRNEVGVTAPKMLSSLTKTDVDENDVSRNTNYILIYNDIILVAVVTRPLDKNNKFHFVSIENW</sequence>
<dbReference type="AlphaFoldDB" id="A0A9J5XCU2"/>
<name>A0A9J5XCU2_SOLCO</name>
<feature type="compositionally biased region" description="Acidic residues" evidence="1">
    <location>
        <begin position="172"/>
        <end position="192"/>
    </location>
</feature>
<evidence type="ECO:0000256" key="1">
    <source>
        <dbReference type="SAM" id="MobiDB-lite"/>
    </source>
</evidence>
<comment type="caution">
    <text evidence="2">The sequence shown here is derived from an EMBL/GenBank/DDBJ whole genome shotgun (WGS) entry which is preliminary data.</text>
</comment>
<gene>
    <name evidence="2" type="ORF">H5410_045879</name>
</gene>
<protein>
    <submittedName>
        <fullName evidence="2">Uncharacterized protein</fullName>
    </submittedName>
</protein>
<accession>A0A9J5XCU2</accession>
<proteinExistence type="predicted"/>
<dbReference type="Proteomes" id="UP000824120">
    <property type="component" value="Chromosome 9"/>
</dbReference>
<dbReference type="EMBL" id="JACXVP010000009">
    <property type="protein sequence ID" value="KAG5585445.1"/>
    <property type="molecule type" value="Genomic_DNA"/>
</dbReference>